<feature type="domain" description="2Fe-2S ferredoxin-type" evidence="9">
    <location>
        <begin position="4"/>
        <end position="98"/>
    </location>
</feature>
<dbReference type="EMBL" id="JAHHQF010000061">
    <property type="protein sequence ID" value="MBT9282570.1"/>
    <property type="molecule type" value="Genomic_DNA"/>
</dbReference>
<evidence type="ECO:0000256" key="7">
    <source>
        <dbReference type="ARBA" id="ARBA00023014"/>
    </source>
</evidence>
<evidence type="ECO:0000256" key="8">
    <source>
        <dbReference type="ARBA" id="ARBA00034078"/>
    </source>
</evidence>
<dbReference type="PROSITE" id="PS51085">
    <property type="entry name" value="2FE2S_FER_2"/>
    <property type="match status" value="1"/>
</dbReference>
<keyword evidence="4" id="KW-0479">Metal-binding</keyword>
<comment type="cofactor">
    <cofactor evidence="8">
        <name>[2Fe-2S] cluster</name>
        <dbReference type="ChEBI" id="CHEBI:190135"/>
    </cofactor>
</comment>
<evidence type="ECO:0000313" key="10">
    <source>
        <dbReference type="EMBL" id="MBT9282570.1"/>
    </source>
</evidence>
<dbReference type="InterPro" id="IPR036010">
    <property type="entry name" value="2Fe-2S_ferredoxin-like_sf"/>
</dbReference>
<comment type="similarity">
    <text evidence="1">Belongs to the 2Fe2S plant-type ferredoxin family.</text>
</comment>
<keyword evidence="7" id="KW-0411">Iron-sulfur</keyword>
<evidence type="ECO:0000256" key="4">
    <source>
        <dbReference type="ARBA" id="ARBA00022723"/>
    </source>
</evidence>
<dbReference type="Gene3D" id="3.10.20.30">
    <property type="match status" value="1"/>
</dbReference>
<organism evidence="10 11">
    <name type="scientific">Hydrogenibacillus schlegelii</name>
    <name type="common">Bacillus schlegelii</name>
    <dbReference type="NCBI Taxonomy" id="1484"/>
    <lineage>
        <taxon>Bacteria</taxon>
        <taxon>Bacillati</taxon>
        <taxon>Bacillota</taxon>
        <taxon>Bacilli</taxon>
        <taxon>Bacillales</taxon>
        <taxon>Bacillales Family X. Incertae Sedis</taxon>
        <taxon>Hydrogenibacillus</taxon>
    </lineage>
</organism>
<sequence length="129" mass="15097">MKRHRVRLTTSKESTRRTIEFDIDEEEYLLYGALDAGVEIPHACEQGWCLACAAKLVAGELDMGDAYLYYPQDREAGFILLCSAKARSDLWLEHDFHRTRREMLQHRLNHNLLTRAYPKVNFRRGRAKT</sequence>
<dbReference type="PANTHER" id="PTHR43112:SF3">
    <property type="entry name" value="FERREDOXIN-2, CHLOROPLASTIC"/>
    <property type="match status" value="1"/>
</dbReference>
<protein>
    <submittedName>
        <fullName evidence="10">2Fe-2S iron-sulfur cluster binding domain-containing protein</fullName>
    </submittedName>
</protein>
<dbReference type="Pfam" id="PF00111">
    <property type="entry name" value="Fer2"/>
    <property type="match status" value="1"/>
</dbReference>
<name>A0A947CZ92_HYDSH</name>
<dbReference type="GO" id="GO:0051537">
    <property type="term" value="F:2 iron, 2 sulfur cluster binding"/>
    <property type="evidence" value="ECO:0007669"/>
    <property type="project" value="UniProtKB-KW"/>
</dbReference>
<dbReference type="SUPFAM" id="SSF54292">
    <property type="entry name" value="2Fe-2S ferredoxin-like"/>
    <property type="match status" value="1"/>
</dbReference>
<evidence type="ECO:0000256" key="5">
    <source>
        <dbReference type="ARBA" id="ARBA00022982"/>
    </source>
</evidence>
<accession>A0A947CZ92</accession>
<keyword evidence="6" id="KW-0408">Iron</keyword>
<keyword evidence="2" id="KW-0813">Transport</keyword>
<proteinExistence type="inferred from homology"/>
<dbReference type="InterPro" id="IPR012675">
    <property type="entry name" value="Beta-grasp_dom_sf"/>
</dbReference>
<keyword evidence="3" id="KW-0001">2Fe-2S</keyword>
<dbReference type="AlphaFoldDB" id="A0A947CZ92"/>
<dbReference type="PANTHER" id="PTHR43112">
    <property type="entry name" value="FERREDOXIN"/>
    <property type="match status" value="1"/>
</dbReference>
<gene>
    <name evidence="10" type="ORF">KM312_07960</name>
</gene>
<keyword evidence="5" id="KW-0249">Electron transport</keyword>
<evidence type="ECO:0000256" key="6">
    <source>
        <dbReference type="ARBA" id="ARBA00023004"/>
    </source>
</evidence>
<dbReference type="InterPro" id="IPR001041">
    <property type="entry name" value="2Fe-2S_ferredoxin-type"/>
</dbReference>
<reference evidence="10" key="1">
    <citation type="journal article" date="2021" name="Microbiology">
        <title>Metagenomic Analysis of the Microbial Community in the Underground Coal Fire Area (Kemerovo Region, Russia) Revealed Predominance of Thermophilic Members of the Phyla Deinococcus-thermus, Aquificae, and Firmicutes.</title>
        <authorList>
            <person name="Kadnikov V."/>
            <person name="Mardanov A.V."/>
            <person name="Beletsky A.V."/>
            <person name="Karnachuk O.V."/>
            <person name="Ravin N.V."/>
        </authorList>
    </citation>
    <scope>NUCLEOTIDE SEQUENCE</scope>
    <source>
        <strain evidence="10">RBS10-49</strain>
    </source>
</reference>
<evidence type="ECO:0000259" key="9">
    <source>
        <dbReference type="PROSITE" id="PS51085"/>
    </source>
</evidence>
<evidence type="ECO:0000256" key="2">
    <source>
        <dbReference type="ARBA" id="ARBA00022448"/>
    </source>
</evidence>
<dbReference type="CDD" id="cd00207">
    <property type="entry name" value="fer2"/>
    <property type="match status" value="1"/>
</dbReference>
<evidence type="ECO:0000313" key="11">
    <source>
        <dbReference type="Proteomes" id="UP000748108"/>
    </source>
</evidence>
<dbReference type="GO" id="GO:0046872">
    <property type="term" value="F:metal ion binding"/>
    <property type="evidence" value="ECO:0007669"/>
    <property type="project" value="UniProtKB-KW"/>
</dbReference>
<evidence type="ECO:0000256" key="3">
    <source>
        <dbReference type="ARBA" id="ARBA00022714"/>
    </source>
</evidence>
<comment type="caution">
    <text evidence="10">The sequence shown here is derived from an EMBL/GenBank/DDBJ whole genome shotgun (WGS) entry which is preliminary data.</text>
</comment>
<dbReference type="Proteomes" id="UP000748108">
    <property type="component" value="Unassembled WGS sequence"/>
</dbReference>
<evidence type="ECO:0000256" key="1">
    <source>
        <dbReference type="ARBA" id="ARBA00007874"/>
    </source>
</evidence>